<dbReference type="AlphaFoldDB" id="A0A9Q0NYC9"/>
<protein>
    <submittedName>
        <fullName evidence="1">Uncharacterized protein</fullName>
    </submittedName>
</protein>
<comment type="caution">
    <text evidence="1">The sequence shown here is derived from an EMBL/GenBank/DDBJ whole genome shotgun (WGS) entry which is preliminary data.</text>
</comment>
<dbReference type="OrthoDB" id="1910803at2759"/>
<name>A0A9Q0NYC9_SALVM</name>
<feature type="non-terminal residue" evidence="1">
    <location>
        <position position="75"/>
    </location>
</feature>
<dbReference type="Proteomes" id="UP001151529">
    <property type="component" value="Chromosome 7"/>
</dbReference>
<keyword evidence="2" id="KW-1185">Reference proteome</keyword>
<sequence length="75" mass="8008">GTENGEMKCGIENGLGGIAWLGEFASVNDSAPLQETDSQDSVDLKPGAVSCSLEESQKFDSFFSSFMTDILVRGR</sequence>
<evidence type="ECO:0000313" key="2">
    <source>
        <dbReference type="Proteomes" id="UP001151529"/>
    </source>
</evidence>
<reference evidence="1" key="1">
    <citation type="submission" date="2022-11" db="EMBL/GenBank/DDBJ databases">
        <authorList>
            <person name="Hyden B.L."/>
            <person name="Feng K."/>
            <person name="Yates T."/>
            <person name="Jawdy S."/>
            <person name="Smart L.B."/>
            <person name="Muchero W."/>
        </authorList>
    </citation>
    <scope>NUCLEOTIDE SEQUENCE</scope>
    <source>
        <tissue evidence="1">Shoot tip</tissue>
    </source>
</reference>
<reference evidence="1" key="2">
    <citation type="journal article" date="2023" name="Int. J. Mol. Sci.">
        <title>De Novo Assembly and Annotation of 11 Diverse Shrub Willow (Salix) Genomes Reveals Novel Gene Organization in Sex-Linked Regions.</title>
        <authorList>
            <person name="Hyden B."/>
            <person name="Feng K."/>
            <person name="Yates T.B."/>
            <person name="Jawdy S."/>
            <person name="Cereghino C."/>
            <person name="Smart L.B."/>
            <person name="Muchero W."/>
        </authorList>
    </citation>
    <scope>NUCLEOTIDE SEQUENCE [LARGE SCALE GENOMIC DNA]</scope>
    <source>
        <tissue evidence="1">Shoot tip</tissue>
    </source>
</reference>
<proteinExistence type="predicted"/>
<gene>
    <name evidence="1" type="ORF">OIU85_008719</name>
</gene>
<dbReference type="EMBL" id="JAPFFL010000014">
    <property type="protein sequence ID" value="KAJ6678157.1"/>
    <property type="molecule type" value="Genomic_DNA"/>
</dbReference>
<accession>A0A9Q0NYC9</accession>
<evidence type="ECO:0000313" key="1">
    <source>
        <dbReference type="EMBL" id="KAJ6678157.1"/>
    </source>
</evidence>
<organism evidence="1 2">
    <name type="scientific">Salix viminalis</name>
    <name type="common">Common osier</name>
    <name type="synonym">Basket willow</name>
    <dbReference type="NCBI Taxonomy" id="40686"/>
    <lineage>
        <taxon>Eukaryota</taxon>
        <taxon>Viridiplantae</taxon>
        <taxon>Streptophyta</taxon>
        <taxon>Embryophyta</taxon>
        <taxon>Tracheophyta</taxon>
        <taxon>Spermatophyta</taxon>
        <taxon>Magnoliopsida</taxon>
        <taxon>eudicotyledons</taxon>
        <taxon>Gunneridae</taxon>
        <taxon>Pentapetalae</taxon>
        <taxon>rosids</taxon>
        <taxon>fabids</taxon>
        <taxon>Malpighiales</taxon>
        <taxon>Salicaceae</taxon>
        <taxon>Saliceae</taxon>
        <taxon>Salix</taxon>
    </lineage>
</organism>